<accession>A0A8S3TZA9</accession>
<keyword evidence="2 9" id="KW-0812">Transmembrane</keyword>
<evidence type="ECO:0000259" key="10">
    <source>
        <dbReference type="PROSITE" id="PS51758"/>
    </source>
</evidence>
<keyword evidence="3" id="KW-0999">Mitochondrion inner membrane</keyword>
<comment type="caution">
    <text evidence="11">The sequence shown here is derived from an EMBL/GenBank/DDBJ whole genome shotgun (WGS) entry which is preliminary data.</text>
</comment>
<dbReference type="GO" id="GO:0030003">
    <property type="term" value="P:intracellular monoatomic cation homeostasis"/>
    <property type="evidence" value="ECO:0007669"/>
    <property type="project" value="TreeGrafter"/>
</dbReference>
<protein>
    <recommendedName>
        <fullName evidence="10">Letm1 RBD domain-containing protein</fullName>
    </recommendedName>
</protein>
<evidence type="ECO:0000256" key="8">
    <source>
        <dbReference type="SAM" id="MobiDB-lite"/>
    </source>
</evidence>
<evidence type="ECO:0000256" key="2">
    <source>
        <dbReference type="ARBA" id="ARBA00022692"/>
    </source>
</evidence>
<keyword evidence="4 9" id="KW-1133">Transmembrane helix</keyword>
<dbReference type="Pfam" id="PF07766">
    <property type="entry name" value="LETM1_RBD"/>
    <property type="match status" value="1"/>
</dbReference>
<evidence type="ECO:0000256" key="9">
    <source>
        <dbReference type="SAM" id="Phobius"/>
    </source>
</evidence>
<feature type="transmembrane region" description="Helical" evidence="9">
    <location>
        <begin position="120"/>
        <end position="143"/>
    </location>
</feature>
<gene>
    <name evidence="11" type="ORF">MEDL_48394</name>
</gene>
<feature type="region of interest" description="Disordered" evidence="8">
    <location>
        <begin position="470"/>
        <end position="489"/>
    </location>
</feature>
<sequence length="594" mass="68244">MQSFKDLSRITYRRKIFRRYYCSHPQDTLGPPGRLKRYLVNKFVKTIDKCEKFVETNNPTAFKFYKTFKVGFNDLLEDTKTYYQVSKDIWYNSRELHTFSHKELVIYQQMPSEMIKAAPMLVVAMMPGAFVIFPTILPVAYLYPKLLLTSHFWTEEIKIEVYKQRHIDRIKHLPIILDHMEIACRHIPHTEYKLKMEQIFQKLENSLHPTVEEILEVKPVFETYNFKAEKLSFAYSRHLAKTFGFSLRRSKLVQEGLLVLHTDRAIVREGFNSMTEEDINMSCLSRGLNPYGIERDEKENYLESWTQISKEVDEHSMSLLLHGPVLLALNHPSNRHLLGGPIAIVLIVVACVVVAIVFCVLFCKKHNESDFRHWTEWYCCSCFAKCFDKEDYCCDRLFGKRTSPSSASSVTDGIIDESLFDEIRGDTEICALTKNESSHALHTVHFEIPKTDSQFSFQDCSELGVNLTSNTSTNSSSNLEGSTRQDSGLEITIENTNQKSDRLPLNEVESDTSVIQIEPPAFNTESQTCNHNETIPVADIASIIREQNLLIEGENKMIDSDVILPPSYAEVTFATLDFSVQIPPSAPPLEEIKP</sequence>
<comment type="subcellular location">
    <subcellularLocation>
        <location evidence="1">Mitochondrion inner membrane</location>
        <topology evidence="1">Single-pass membrane protein</topology>
    </subcellularLocation>
</comment>
<dbReference type="PANTHER" id="PTHR14009">
    <property type="entry name" value="LEUCINE ZIPPER-EF-HAND CONTAINING TRANSMEMBRANE PROTEIN"/>
    <property type="match status" value="1"/>
</dbReference>
<feature type="domain" description="Letm1 RBD" evidence="10">
    <location>
        <begin position="160"/>
        <end position="358"/>
    </location>
</feature>
<dbReference type="InterPro" id="IPR033122">
    <property type="entry name" value="LETM1-like_RBD"/>
</dbReference>
<organism evidence="11 12">
    <name type="scientific">Mytilus edulis</name>
    <name type="common">Blue mussel</name>
    <dbReference type="NCBI Taxonomy" id="6550"/>
    <lineage>
        <taxon>Eukaryota</taxon>
        <taxon>Metazoa</taxon>
        <taxon>Spiralia</taxon>
        <taxon>Lophotrochozoa</taxon>
        <taxon>Mollusca</taxon>
        <taxon>Bivalvia</taxon>
        <taxon>Autobranchia</taxon>
        <taxon>Pteriomorphia</taxon>
        <taxon>Mytilida</taxon>
        <taxon>Mytiloidea</taxon>
        <taxon>Mytilidae</taxon>
        <taxon>Mytilinae</taxon>
        <taxon>Mytilus</taxon>
    </lineage>
</organism>
<dbReference type="GO" id="GO:0005743">
    <property type="term" value="C:mitochondrial inner membrane"/>
    <property type="evidence" value="ECO:0007669"/>
    <property type="project" value="UniProtKB-SubCell"/>
</dbReference>
<evidence type="ECO:0000313" key="12">
    <source>
        <dbReference type="Proteomes" id="UP000683360"/>
    </source>
</evidence>
<evidence type="ECO:0000256" key="7">
    <source>
        <dbReference type="PROSITE-ProRule" id="PRU01094"/>
    </source>
</evidence>
<dbReference type="AlphaFoldDB" id="A0A8S3TZA9"/>
<reference evidence="11" key="1">
    <citation type="submission" date="2021-03" db="EMBL/GenBank/DDBJ databases">
        <authorList>
            <person name="Bekaert M."/>
        </authorList>
    </citation>
    <scope>NUCLEOTIDE SEQUENCE</scope>
</reference>
<keyword evidence="6 9" id="KW-0472">Membrane</keyword>
<dbReference type="EMBL" id="CAJPWZ010002329">
    <property type="protein sequence ID" value="CAG2235831.1"/>
    <property type="molecule type" value="Genomic_DNA"/>
</dbReference>
<dbReference type="InterPro" id="IPR044202">
    <property type="entry name" value="LETM1/MDM38-like"/>
</dbReference>
<name>A0A8S3TZA9_MYTED</name>
<evidence type="ECO:0000313" key="11">
    <source>
        <dbReference type="EMBL" id="CAG2235831.1"/>
    </source>
</evidence>
<dbReference type="Proteomes" id="UP000683360">
    <property type="component" value="Unassembled WGS sequence"/>
</dbReference>
<feature type="transmembrane region" description="Helical" evidence="9">
    <location>
        <begin position="342"/>
        <end position="363"/>
    </location>
</feature>
<evidence type="ECO:0000256" key="6">
    <source>
        <dbReference type="ARBA" id="ARBA00023136"/>
    </source>
</evidence>
<evidence type="ECO:0000256" key="1">
    <source>
        <dbReference type="ARBA" id="ARBA00004434"/>
    </source>
</evidence>
<dbReference type="GO" id="GO:0043022">
    <property type="term" value="F:ribosome binding"/>
    <property type="evidence" value="ECO:0007669"/>
    <property type="project" value="InterPro"/>
</dbReference>
<evidence type="ECO:0000256" key="4">
    <source>
        <dbReference type="ARBA" id="ARBA00022989"/>
    </source>
</evidence>
<dbReference type="PANTHER" id="PTHR14009:SF13">
    <property type="entry name" value="LETM1 DOMAIN-CONTAINING PROTEIN 1"/>
    <property type="match status" value="1"/>
</dbReference>
<evidence type="ECO:0000256" key="3">
    <source>
        <dbReference type="ARBA" id="ARBA00022792"/>
    </source>
</evidence>
<evidence type="ECO:0000256" key="5">
    <source>
        <dbReference type="ARBA" id="ARBA00023128"/>
    </source>
</evidence>
<keyword evidence="12" id="KW-1185">Reference proteome</keyword>
<keyword evidence="5 7" id="KW-0496">Mitochondrion</keyword>
<proteinExistence type="predicted"/>
<dbReference type="OrthoDB" id="73691at2759"/>
<dbReference type="PROSITE" id="PS51758">
    <property type="entry name" value="LETM1_RBD"/>
    <property type="match status" value="1"/>
</dbReference>